<evidence type="ECO:0000256" key="4">
    <source>
        <dbReference type="ARBA" id="ARBA00022692"/>
    </source>
</evidence>
<dbReference type="GO" id="GO:0005886">
    <property type="term" value="C:plasma membrane"/>
    <property type="evidence" value="ECO:0007669"/>
    <property type="project" value="UniProtKB-SubCell"/>
</dbReference>
<evidence type="ECO:0000256" key="6">
    <source>
        <dbReference type="ARBA" id="ARBA00023136"/>
    </source>
</evidence>
<dbReference type="CDD" id="cd06261">
    <property type="entry name" value="TM_PBP2"/>
    <property type="match status" value="1"/>
</dbReference>
<comment type="subcellular location">
    <subcellularLocation>
        <location evidence="1 7">Cell membrane</location>
        <topology evidence="1 7">Multi-pass membrane protein</topology>
    </subcellularLocation>
</comment>
<dbReference type="InterPro" id="IPR035906">
    <property type="entry name" value="MetI-like_sf"/>
</dbReference>
<feature type="transmembrane region" description="Helical" evidence="7">
    <location>
        <begin position="74"/>
        <end position="97"/>
    </location>
</feature>
<keyword evidence="6 7" id="KW-0472">Membrane</keyword>
<feature type="transmembrane region" description="Helical" evidence="7">
    <location>
        <begin position="138"/>
        <end position="161"/>
    </location>
</feature>
<dbReference type="GO" id="GO:0055085">
    <property type="term" value="P:transmembrane transport"/>
    <property type="evidence" value="ECO:0007669"/>
    <property type="project" value="InterPro"/>
</dbReference>
<evidence type="ECO:0000256" key="1">
    <source>
        <dbReference type="ARBA" id="ARBA00004651"/>
    </source>
</evidence>
<accession>A0A4R7UU32</accession>
<name>A0A4R7UU32_9PSEU</name>
<keyword evidence="3" id="KW-1003">Cell membrane</keyword>
<sequence>MRRSTFGAWARGVTLVVLALLWLVPAYLLVVNAMTATEDYTGTPLWLPHSFALFDNVATAWEVGGFGPSMRNSLYYAIFCAGVAVLVATLAAFAVTIMPIRRPVLWFWFVYAGTLLPLQVFARPLFLGAVAVELYDTWTVLTVVYIAICVPFAFFVVRNFLVTMPPELVEAARLDGASWSRMFASIHLPLARPAMAAAFVFQFVWVWNELFFGITLTISPQVQPVMAALARLQTDGTAASPPVLMAAALLVSVPTVVVFFAFQRFFRAGVRSNL</sequence>
<dbReference type="AlphaFoldDB" id="A0A4R7UU32"/>
<dbReference type="InterPro" id="IPR000515">
    <property type="entry name" value="MetI-like"/>
</dbReference>
<feature type="transmembrane region" description="Helical" evidence="7">
    <location>
        <begin position="243"/>
        <end position="262"/>
    </location>
</feature>
<reference evidence="9 10" key="1">
    <citation type="submission" date="2019-03" db="EMBL/GenBank/DDBJ databases">
        <title>Genomic Encyclopedia of Archaeal and Bacterial Type Strains, Phase II (KMG-II): from individual species to whole genera.</title>
        <authorList>
            <person name="Goeker M."/>
        </authorList>
    </citation>
    <scope>NUCLEOTIDE SEQUENCE [LARGE SCALE GENOMIC DNA]</scope>
    <source>
        <strain evidence="9 10">DSM 45499</strain>
    </source>
</reference>
<dbReference type="Pfam" id="PF00528">
    <property type="entry name" value="BPD_transp_1"/>
    <property type="match status" value="1"/>
</dbReference>
<evidence type="ECO:0000256" key="7">
    <source>
        <dbReference type="RuleBase" id="RU363032"/>
    </source>
</evidence>
<evidence type="ECO:0000256" key="2">
    <source>
        <dbReference type="ARBA" id="ARBA00022448"/>
    </source>
</evidence>
<keyword evidence="2 7" id="KW-0813">Transport</keyword>
<keyword evidence="5 7" id="KW-1133">Transmembrane helix</keyword>
<gene>
    <name evidence="9" type="ORF">CLV71_12710</name>
</gene>
<dbReference type="Gene3D" id="1.10.3720.10">
    <property type="entry name" value="MetI-like"/>
    <property type="match status" value="1"/>
</dbReference>
<dbReference type="RefSeq" id="WP_133908902.1">
    <property type="nucleotide sequence ID" value="NZ_SOCP01000027.1"/>
</dbReference>
<keyword evidence="4 7" id="KW-0812">Transmembrane</keyword>
<dbReference type="Proteomes" id="UP000294927">
    <property type="component" value="Unassembled WGS sequence"/>
</dbReference>
<evidence type="ECO:0000256" key="5">
    <source>
        <dbReference type="ARBA" id="ARBA00022989"/>
    </source>
</evidence>
<feature type="transmembrane region" description="Helical" evidence="7">
    <location>
        <begin position="182"/>
        <end position="207"/>
    </location>
</feature>
<organism evidence="9 10">
    <name type="scientific">Actinophytocola oryzae</name>
    <dbReference type="NCBI Taxonomy" id="502181"/>
    <lineage>
        <taxon>Bacteria</taxon>
        <taxon>Bacillati</taxon>
        <taxon>Actinomycetota</taxon>
        <taxon>Actinomycetes</taxon>
        <taxon>Pseudonocardiales</taxon>
        <taxon>Pseudonocardiaceae</taxon>
    </lineage>
</organism>
<comment type="similarity">
    <text evidence="7">Belongs to the binding-protein-dependent transport system permease family.</text>
</comment>
<evidence type="ECO:0000313" key="9">
    <source>
        <dbReference type="EMBL" id="TDV38567.1"/>
    </source>
</evidence>
<feature type="transmembrane region" description="Helical" evidence="7">
    <location>
        <begin position="12"/>
        <end position="30"/>
    </location>
</feature>
<feature type="domain" description="ABC transmembrane type-1" evidence="8">
    <location>
        <begin position="70"/>
        <end position="262"/>
    </location>
</feature>
<evidence type="ECO:0000259" key="8">
    <source>
        <dbReference type="PROSITE" id="PS50928"/>
    </source>
</evidence>
<evidence type="ECO:0000313" key="10">
    <source>
        <dbReference type="Proteomes" id="UP000294927"/>
    </source>
</evidence>
<dbReference type="OrthoDB" id="9794684at2"/>
<proteinExistence type="inferred from homology"/>
<dbReference type="PROSITE" id="PS50928">
    <property type="entry name" value="ABC_TM1"/>
    <property type="match status" value="1"/>
</dbReference>
<keyword evidence="10" id="KW-1185">Reference proteome</keyword>
<dbReference type="EMBL" id="SOCP01000027">
    <property type="protein sequence ID" value="TDV38567.1"/>
    <property type="molecule type" value="Genomic_DNA"/>
</dbReference>
<dbReference type="SUPFAM" id="SSF161098">
    <property type="entry name" value="MetI-like"/>
    <property type="match status" value="1"/>
</dbReference>
<comment type="caution">
    <text evidence="9">The sequence shown here is derived from an EMBL/GenBank/DDBJ whole genome shotgun (WGS) entry which is preliminary data.</text>
</comment>
<evidence type="ECO:0000256" key="3">
    <source>
        <dbReference type="ARBA" id="ARBA00022475"/>
    </source>
</evidence>
<dbReference type="PANTHER" id="PTHR43744">
    <property type="entry name" value="ABC TRANSPORTER PERMEASE PROTEIN MG189-RELATED-RELATED"/>
    <property type="match status" value="1"/>
</dbReference>
<feature type="transmembrane region" description="Helical" evidence="7">
    <location>
        <begin position="104"/>
        <end position="126"/>
    </location>
</feature>
<dbReference type="PANTHER" id="PTHR43744:SF12">
    <property type="entry name" value="ABC TRANSPORTER PERMEASE PROTEIN MG189-RELATED"/>
    <property type="match status" value="1"/>
</dbReference>
<protein>
    <submittedName>
        <fullName evidence="9">Carbohydrate ABC transporter membrane protein 2 (CUT1 family)</fullName>
    </submittedName>
</protein>